<dbReference type="GO" id="GO:0016020">
    <property type="term" value="C:membrane"/>
    <property type="evidence" value="ECO:0007669"/>
    <property type="project" value="UniProtKB-SubCell"/>
</dbReference>
<dbReference type="InterPro" id="IPR017981">
    <property type="entry name" value="GPCR_2-like_7TM"/>
</dbReference>
<keyword evidence="9" id="KW-1185">Reference proteome</keyword>
<dbReference type="EMBL" id="ML996700">
    <property type="protein sequence ID" value="KAF2398508.1"/>
    <property type="molecule type" value="Genomic_DNA"/>
</dbReference>
<evidence type="ECO:0000256" key="6">
    <source>
        <dbReference type="SAM" id="Phobius"/>
    </source>
</evidence>
<keyword evidence="3 6" id="KW-1133">Transmembrane helix</keyword>
<evidence type="ECO:0000256" key="4">
    <source>
        <dbReference type="ARBA" id="ARBA00023136"/>
    </source>
</evidence>
<dbReference type="GO" id="GO:0007166">
    <property type="term" value="P:cell surface receptor signaling pathway"/>
    <property type="evidence" value="ECO:0007669"/>
    <property type="project" value="InterPro"/>
</dbReference>
<dbReference type="PANTHER" id="PTHR42058:SF1">
    <property type="entry name" value="G-PROTEIN COUPLED RECEPTORS FAMILY 2 PROFILE 2 DOMAIN-CONTAINING PROTEIN"/>
    <property type="match status" value="1"/>
</dbReference>
<comment type="subcellular location">
    <subcellularLocation>
        <location evidence="1">Membrane</location>
        <topology evidence="1">Multi-pass membrane protein</topology>
    </subcellularLocation>
</comment>
<keyword evidence="2 6" id="KW-0812">Transmembrane</keyword>
<dbReference type="OrthoDB" id="26203at2759"/>
<dbReference type="AlphaFoldDB" id="A0A6G1HR22"/>
<feature type="transmembrane region" description="Helical" evidence="6">
    <location>
        <begin position="366"/>
        <end position="397"/>
    </location>
</feature>
<feature type="compositionally biased region" description="Pro residues" evidence="5">
    <location>
        <begin position="414"/>
        <end position="425"/>
    </location>
</feature>
<keyword evidence="4 6" id="KW-0472">Membrane</keyword>
<dbReference type="PANTHER" id="PTHR42058">
    <property type="entry name" value="G_PROTEIN_RECEP_F2_4 DOMAIN-CONTAINING PROTEIN"/>
    <property type="match status" value="1"/>
</dbReference>
<reference evidence="8" key="1">
    <citation type="journal article" date="2020" name="Stud. Mycol.">
        <title>101 Dothideomycetes genomes: a test case for predicting lifestyles and emergence of pathogens.</title>
        <authorList>
            <person name="Haridas S."/>
            <person name="Albert R."/>
            <person name="Binder M."/>
            <person name="Bloem J."/>
            <person name="Labutti K."/>
            <person name="Salamov A."/>
            <person name="Andreopoulos B."/>
            <person name="Baker S."/>
            <person name="Barry K."/>
            <person name="Bills G."/>
            <person name="Bluhm B."/>
            <person name="Cannon C."/>
            <person name="Castanera R."/>
            <person name="Culley D."/>
            <person name="Daum C."/>
            <person name="Ezra D."/>
            <person name="Gonzalez J."/>
            <person name="Henrissat B."/>
            <person name="Kuo A."/>
            <person name="Liang C."/>
            <person name="Lipzen A."/>
            <person name="Lutzoni F."/>
            <person name="Magnuson J."/>
            <person name="Mondo S."/>
            <person name="Nolan M."/>
            <person name="Ohm R."/>
            <person name="Pangilinan J."/>
            <person name="Park H.-J."/>
            <person name="Ramirez L."/>
            <person name="Alfaro M."/>
            <person name="Sun H."/>
            <person name="Tritt A."/>
            <person name="Yoshinaga Y."/>
            <person name="Zwiers L.-H."/>
            <person name="Turgeon B."/>
            <person name="Goodwin S."/>
            <person name="Spatafora J."/>
            <person name="Crous P."/>
            <person name="Grigoriev I."/>
        </authorList>
    </citation>
    <scope>NUCLEOTIDE SEQUENCE</scope>
    <source>
        <strain evidence="8">CBS 262.69</strain>
    </source>
</reference>
<dbReference type="GO" id="GO:0004930">
    <property type="term" value="F:G protein-coupled receptor activity"/>
    <property type="evidence" value="ECO:0007669"/>
    <property type="project" value="InterPro"/>
</dbReference>
<feature type="transmembrane region" description="Helical" evidence="6">
    <location>
        <begin position="175"/>
        <end position="199"/>
    </location>
</feature>
<dbReference type="PROSITE" id="PS50261">
    <property type="entry name" value="G_PROTEIN_RECEP_F2_4"/>
    <property type="match status" value="1"/>
</dbReference>
<name>A0A6G1HR22_9PEZI</name>
<dbReference type="Gene3D" id="1.20.1070.10">
    <property type="entry name" value="Rhodopsin 7-helix transmembrane proteins"/>
    <property type="match status" value="1"/>
</dbReference>
<feature type="transmembrane region" description="Helical" evidence="6">
    <location>
        <begin position="60"/>
        <end position="85"/>
    </location>
</feature>
<feature type="transmembrane region" description="Helical" evidence="6">
    <location>
        <begin position="303"/>
        <end position="323"/>
    </location>
</feature>
<protein>
    <recommendedName>
        <fullName evidence="7">G-protein coupled receptors family 2 profile 2 domain-containing protein</fullName>
    </recommendedName>
</protein>
<gene>
    <name evidence="8" type="ORF">EJ06DRAFT_558332</name>
</gene>
<organism evidence="8 9">
    <name type="scientific">Trichodelitschia bisporula</name>
    <dbReference type="NCBI Taxonomy" id="703511"/>
    <lineage>
        <taxon>Eukaryota</taxon>
        <taxon>Fungi</taxon>
        <taxon>Dikarya</taxon>
        <taxon>Ascomycota</taxon>
        <taxon>Pezizomycotina</taxon>
        <taxon>Dothideomycetes</taxon>
        <taxon>Dothideomycetes incertae sedis</taxon>
        <taxon>Phaeotrichales</taxon>
        <taxon>Phaeotrichaceae</taxon>
        <taxon>Trichodelitschia</taxon>
    </lineage>
</organism>
<evidence type="ECO:0000313" key="8">
    <source>
        <dbReference type="EMBL" id="KAF2398508.1"/>
    </source>
</evidence>
<evidence type="ECO:0000259" key="7">
    <source>
        <dbReference type="PROSITE" id="PS50261"/>
    </source>
</evidence>
<evidence type="ECO:0000256" key="2">
    <source>
        <dbReference type="ARBA" id="ARBA00022692"/>
    </source>
</evidence>
<feature type="compositionally biased region" description="Basic and acidic residues" evidence="5">
    <location>
        <begin position="494"/>
        <end position="503"/>
    </location>
</feature>
<sequence length="564" mass="61730">MANISSLIGCPKPFLDAADFSSTGYIAGRFCNPVPGFEGLLCCLPCPADQWMYEDDMVRIAYNIIKLSIFGLIVSVFLLTSWAVLPPDKSHRHYLSVGVVSAVALFSLGEVIAVPRTGSPCHDAITPKDMHTSVACAWTGLLFVYGALSNSWWVLMRMIWIHLRICWDRTPGPRFFWISQTLGFGLPAVLLVAGALASGFSYRFGPVCFLNHENAFPVFWGWMIAAASLACIIQGATVVYCVRVYMKSHRVIAGSGAGSGGVTLWLWSIGRRRRETDVGVAAGARRRQWRHIQRVLHTQWRSIVLTAIIMWQGIFFAAVFVMLELEQDRVTHSPKGLEWGLCLIINEGDKNKCLHLAHQLVMNKNLVLASLAMAALTGVEILLLVRSSLFTAWWILLRNPAQYIHTRGWTRSHTPPPHAAPPPKPSAEKAELGNISYDDSAVGMDSTGLGHLGTLDSVGGDEENPPVPPKDGLPLKDSLPPLQTHATGPQGSTRDADDLREPRSPSPMRSPVPGPEGSRGVGTDVDMDPPEAEGPDWVPGWAKGGPSTSPIGRVRSTREKRRED</sequence>
<evidence type="ECO:0000256" key="3">
    <source>
        <dbReference type="ARBA" id="ARBA00022989"/>
    </source>
</evidence>
<evidence type="ECO:0000256" key="5">
    <source>
        <dbReference type="SAM" id="MobiDB-lite"/>
    </source>
</evidence>
<dbReference type="InterPro" id="IPR053247">
    <property type="entry name" value="GPCR_GPR1/git3-like"/>
</dbReference>
<feature type="compositionally biased region" description="Pro residues" evidence="5">
    <location>
        <begin position="504"/>
        <end position="514"/>
    </location>
</feature>
<feature type="domain" description="G-protein coupled receptors family 2 profile 2" evidence="7">
    <location>
        <begin position="57"/>
        <end position="239"/>
    </location>
</feature>
<dbReference type="Proteomes" id="UP000799640">
    <property type="component" value="Unassembled WGS sequence"/>
</dbReference>
<evidence type="ECO:0000313" key="9">
    <source>
        <dbReference type="Proteomes" id="UP000799640"/>
    </source>
</evidence>
<dbReference type="InterPro" id="IPR000832">
    <property type="entry name" value="GPCR_2_secretin-like"/>
</dbReference>
<feature type="compositionally biased region" description="Polar residues" evidence="5">
    <location>
        <begin position="484"/>
        <end position="493"/>
    </location>
</feature>
<proteinExistence type="predicted"/>
<feature type="compositionally biased region" description="Acidic residues" evidence="5">
    <location>
        <begin position="525"/>
        <end position="534"/>
    </location>
</feature>
<feature type="transmembrane region" description="Helical" evidence="6">
    <location>
        <begin position="132"/>
        <end position="155"/>
    </location>
</feature>
<evidence type="ECO:0000256" key="1">
    <source>
        <dbReference type="ARBA" id="ARBA00004141"/>
    </source>
</evidence>
<feature type="transmembrane region" description="Helical" evidence="6">
    <location>
        <begin position="94"/>
        <end position="112"/>
    </location>
</feature>
<feature type="region of interest" description="Disordered" evidence="5">
    <location>
        <begin position="408"/>
        <end position="564"/>
    </location>
</feature>
<dbReference type="Pfam" id="PF00002">
    <property type="entry name" value="7tm_2"/>
    <property type="match status" value="1"/>
</dbReference>
<accession>A0A6G1HR22</accession>
<feature type="transmembrane region" description="Helical" evidence="6">
    <location>
        <begin position="219"/>
        <end position="242"/>
    </location>
</feature>